<dbReference type="GO" id="GO:0032153">
    <property type="term" value="C:cell division site"/>
    <property type="evidence" value="ECO:0007669"/>
    <property type="project" value="TreeGrafter"/>
</dbReference>
<dbReference type="Pfam" id="PF06687">
    <property type="entry name" value="SUR7"/>
    <property type="match status" value="1"/>
</dbReference>
<feature type="transmembrane region" description="Helical" evidence="5">
    <location>
        <begin position="174"/>
        <end position="197"/>
    </location>
</feature>
<organism evidence="6 7">
    <name type="scientific">Cutaneotrichosporon spelunceum</name>
    <dbReference type="NCBI Taxonomy" id="1672016"/>
    <lineage>
        <taxon>Eukaryota</taxon>
        <taxon>Fungi</taxon>
        <taxon>Dikarya</taxon>
        <taxon>Basidiomycota</taxon>
        <taxon>Agaricomycotina</taxon>
        <taxon>Tremellomycetes</taxon>
        <taxon>Trichosporonales</taxon>
        <taxon>Trichosporonaceae</taxon>
        <taxon>Cutaneotrichosporon</taxon>
    </lineage>
</organism>
<reference evidence="6" key="1">
    <citation type="journal article" date="2023" name="BMC Genomics">
        <title>Chromosome-level genome assemblies of Cutaneotrichosporon spp. (Trichosporonales, Basidiomycota) reveal imbalanced evolution between nucleotide sequences and chromosome synteny.</title>
        <authorList>
            <person name="Kobayashi Y."/>
            <person name="Kayamori A."/>
            <person name="Aoki K."/>
            <person name="Shiwa Y."/>
            <person name="Matsutani M."/>
            <person name="Fujita N."/>
            <person name="Sugita T."/>
            <person name="Iwasaki W."/>
            <person name="Tanaka N."/>
            <person name="Takashima M."/>
        </authorList>
    </citation>
    <scope>NUCLEOTIDE SEQUENCE</scope>
    <source>
        <strain evidence="6">HIS016</strain>
    </source>
</reference>
<comment type="caution">
    <text evidence="6">The sequence shown here is derived from an EMBL/GenBank/DDBJ whole genome shotgun (WGS) entry which is preliminary data.</text>
</comment>
<dbReference type="Proteomes" id="UP001222932">
    <property type="component" value="Unassembled WGS sequence"/>
</dbReference>
<reference evidence="6" key="2">
    <citation type="submission" date="2023-06" db="EMBL/GenBank/DDBJ databases">
        <authorList>
            <person name="Kobayashi Y."/>
            <person name="Kayamori A."/>
            <person name="Aoki K."/>
            <person name="Shiwa Y."/>
            <person name="Fujita N."/>
            <person name="Sugita T."/>
            <person name="Iwasaki W."/>
            <person name="Tanaka N."/>
            <person name="Takashima M."/>
        </authorList>
    </citation>
    <scope>NUCLEOTIDE SEQUENCE</scope>
    <source>
        <strain evidence="6">HIS016</strain>
    </source>
</reference>
<evidence type="ECO:0008006" key="8">
    <source>
        <dbReference type="Google" id="ProtNLM"/>
    </source>
</evidence>
<evidence type="ECO:0000256" key="1">
    <source>
        <dbReference type="ARBA" id="ARBA00004141"/>
    </source>
</evidence>
<feature type="transmembrane region" description="Helical" evidence="5">
    <location>
        <begin position="12"/>
        <end position="40"/>
    </location>
</feature>
<comment type="subcellular location">
    <subcellularLocation>
        <location evidence="1">Membrane</location>
        <topology evidence="1">Multi-pass membrane protein</topology>
    </subcellularLocation>
</comment>
<keyword evidence="7" id="KW-1185">Reference proteome</keyword>
<feature type="transmembrane region" description="Helical" evidence="5">
    <location>
        <begin position="128"/>
        <end position="154"/>
    </location>
</feature>
<keyword evidence="4 5" id="KW-0472">Membrane</keyword>
<sequence length="302" mass="31962">MQRWERSTVAKILHSAVLCGVFTFLLLATLSTPILGWSYLTVEGNGSTVSLGTFGWCRAGGKAGDFCSGGKVGYDVQQAVLLTFPEKSGTTVRGWYNAASNGLLGVPIGCGLAGIAALASIMGKSAFAVIWATIFGILTCLIATGNLILNVLLFGGLKRELVAGGVTSASYGKAYYFVLIGCAVSTASPLMVALDCCAGRVKRWRHKGDYNKLETSGNSARDSTYRTSAYELPIFDAGQNNVTVSTILAMLPTTFSASIVVDQSESLSAYNVRNIKILLGTDDWSLPYDVLRCAKRSSAAQT</sequence>
<dbReference type="InterPro" id="IPR009571">
    <property type="entry name" value="SUR7/Rim9-like_fungi"/>
</dbReference>
<dbReference type="InterPro" id="IPR051380">
    <property type="entry name" value="pH-response_reg_palI/RIM9"/>
</dbReference>
<evidence type="ECO:0000256" key="4">
    <source>
        <dbReference type="ARBA" id="ARBA00023136"/>
    </source>
</evidence>
<accession>A0AAD3TXJ0</accession>
<dbReference type="GO" id="GO:0035838">
    <property type="term" value="C:growing cell tip"/>
    <property type="evidence" value="ECO:0007669"/>
    <property type="project" value="TreeGrafter"/>
</dbReference>
<evidence type="ECO:0000256" key="3">
    <source>
        <dbReference type="ARBA" id="ARBA00022989"/>
    </source>
</evidence>
<evidence type="ECO:0000313" key="6">
    <source>
        <dbReference type="EMBL" id="GMK58727.1"/>
    </source>
</evidence>
<dbReference type="GO" id="GO:0005886">
    <property type="term" value="C:plasma membrane"/>
    <property type="evidence" value="ECO:0007669"/>
    <property type="project" value="InterPro"/>
</dbReference>
<dbReference type="EMBL" id="BTCM01000006">
    <property type="protein sequence ID" value="GMK58727.1"/>
    <property type="molecule type" value="Genomic_DNA"/>
</dbReference>
<evidence type="ECO:0000256" key="2">
    <source>
        <dbReference type="ARBA" id="ARBA00022692"/>
    </source>
</evidence>
<feature type="transmembrane region" description="Helical" evidence="5">
    <location>
        <begin position="102"/>
        <end position="121"/>
    </location>
</feature>
<keyword evidence="3 5" id="KW-1133">Transmembrane helix</keyword>
<keyword evidence="2 5" id="KW-0812">Transmembrane</keyword>
<dbReference type="AlphaFoldDB" id="A0AAD3TXJ0"/>
<gene>
    <name evidence="6" type="ORF">CspeluHIS016_0601690</name>
</gene>
<dbReference type="PANTHER" id="PTHR28013:SF3">
    <property type="entry name" value="PROTEIN DCV1-RELATED"/>
    <property type="match status" value="1"/>
</dbReference>
<dbReference type="PANTHER" id="PTHR28013">
    <property type="entry name" value="PROTEIN DCV1-RELATED"/>
    <property type="match status" value="1"/>
</dbReference>
<evidence type="ECO:0000313" key="7">
    <source>
        <dbReference type="Proteomes" id="UP001222932"/>
    </source>
</evidence>
<evidence type="ECO:0000256" key="5">
    <source>
        <dbReference type="SAM" id="Phobius"/>
    </source>
</evidence>
<name>A0AAD3TXJ0_9TREE</name>
<protein>
    <recommendedName>
        <fullName evidence="8">Pali-domain-containing protein</fullName>
    </recommendedName>
</protein>
<proteinExistence type="predicted"/>